<protein>
    <submittedName>
        <fullName evidence="2">Thiol reductase thioredoxin</fullName>
    </submittedName>
</protein>
<reference evidence="3" key="1">
    <citation type="journal article" date="2020" name="Int. J. Syst. Evol. Microbiol.">
        <title>Capnocytophaga felis sp. nov. isolated from the feline oral cavity.</title>
        <authorList>
            <person name="Suzuki M."/>
            <person name="Umeda K."/>
            <person name="Kimura M."/>
            <person name="Imaoka K."/>
            <person name="Morikawa S."/>
            <person name="Maeda K."/>
        </authorList>
    </citation>
    <scope>NUCLEOTIDE SEQUENCE [LARGE SCALE GENOMIC DNA]</scope>
    <source>
        <strain evidence="3">KC07070</strain>
    </source>
</reference>
<dbReference type="Gene3D" id="3.40.30.10">
    <property type="entry name" value="Glutaredoxin"/>
    <property type="match status" value="1"/>
</dbReference>
<evidence type="ECO:0000259" key="1">
    <source>
        <dbReference type="Pfam" id="PF00085"/>
    </source>
</evidence>
<dbReference type="GO" id="GO:0015035">
    <property type="term" value="F:protein-disulfide reductase activity"/>
    <property type="evidence" value="ECO:0007669"/>
    <property type="project" value="TreeGrafter"/>
</dbReference>
<proteinExistence type="predicted"/>
<dbReference type="OrthoDB" id="9790390at2"/>
<sequence length="99" mass="11388">MEKFGDVIDVNTPVLICFFADWHEASMHMNAVLREILSIMGNRVKVVKIDVDKNKELTKALKVNGLPTLIIYNKRELVWRGEGFHDSDIISLELSKYIN</sequence>
<dbReference type="RefSeq" id="WP_155283853.1">
    <property type="nucleotide sequence ID" value="NZ_BLBC01000005.1"/>
</dbReference>
<dbReference type="CDD" id="cd02947">
    <property type="entry name" value="TRX_family"/>
    <property type="match status" value="1"/>
</dbReference>
<dbReference type="AlphaFoldDB" id="A0A5M4B7B8"/>
<dbReference type="GO" id="GO:0005737">
    <property type="term" value="C:cytoplasm"/>
    <property type="evidence" value="ECO:0007669"/>
    <property type="project" value="TreeGrafter"/>
</dbReference>
<dbReference type="Proteomes" id="UP000398217">
    <property type="component" value="Unassembled WGS sequence"/>
</dbReference>
<organism evidence="2 3">
    <name type="scientific">Capnocytophaga felis</name>
    <dbReference type="NCBI Taxonomy" id="2267611"/>
    <lineage>
        <taxon>Bacteria</taxon>
        <taxon>Pseudomonadati</taxon>
        <taxon>Bacteroidota</taxon>
        <taxon>Flavobacteriia</taxon>
        <taxon>Flavobacteriales</taxon>
        <taxon>Flavobacteriaceae</taxon>
        <taxon>Capnocytophaga</taxon>
    </lineage>
</organism>
<dbReference type="SUPFAM" id="SSF52833">
    <property type="entry name" value="Thioredoxin-like"/>
    <property type="match status" value="1"/>
</dbReference>
<accession>A0A5M4B7B8</accession>
<comment type="caution">
    <text evidence="2">The sequence shown here is derived from an EMBL/GenBank/DDBJ whole genome shotgun (WGS) entry which is preliminary data.</text>
</comment>
<dbReference type="PANTHER" id="PTHR45663">
    <property type="entry name" value="GEO12009P1"/>
    <property type="match status" value="1"/>
</dbReference>
<dbReference type="Pfam" id="PF00085">
    <property type="entry name" value="Thioredoxin"/>
    <property type="match status" value="1"/>
</dbReference>
<dbReference type="InterPro" id="IPR013766">
    <property type="entry name" value="Thioredoxin_domain"/>
</dbReference>
<dbReference type="InterPro" id="IPR036249">
    <property type="entry name" value="Thioredoxin-like_sf"/>
</dbReference>
<feature type="domain" description="Thioredoxin" evidence="1">
    <location>
        <begin position="4"/>
        <end position="86"/>
    </location>
</feature>
<gene>
    <name evidence="2" type="ORF">RCZ01_04590</name>
</gene>
<name>A0A5M4B7B8_9FLAO</name>
<keyword evidence="3" id="KW-1185">Reference proteome</keyword>
<dbReference type="PANTHER" id="PTHR45663:SF11">
    <property type="entry name" value="GEO12009P1"/>
    <property type="match status" value="1"/>
</dbReference>
<evidence type="ECO:0000313" key="3">
    <source>
        <dbReference type="Proteomes" id="UP000398217"/>
    </source>
</evidence>
<dbReference type="EMBL" id="BLBC01000005">
    <property type="protein sequence ID" value="GET45157.1"/>
    <property type="molecule type" value="Genomic_DNA"/>
</dbReference>
<evidence type="ECO:0000313" key="2">
    <source>
        <dbReference type="EMBL" id="GET45157.1"/>
    </source>
</evidence>